<evidence type="ECO:0000313" key="4">
    <source>
        <dbReference type="Proteomes" id="UP000245506"/>
    </source>
</evidence>
<feature type="transmembrane region" description="Helical" evidence="2">
    <location>
        <begin position="51"/>
        <end position="72"/>
    </location>
</feature>
<dbReference type="AlphaFoldDB" id="A0A317CJX8"/>
<evidence type="ECO:0000313" key="3">
    <source>
        <dbReference type="EMBL" id="PWQ98895.1"/>
    </source>
</evidence>
<organism evidence="3 4">
    <name type="scientific">Leucothrix arctica</name>
    <dbReference type="NCBI Taxonomy" id="1481894"/>
    <lineage>
        <taxon>Bacteria</taxon>
        <taxon>Pseudomonadati</taxon>
        <taxon>Pseudomonadota</taxon>
        <taxon>Gammaproteobacteria</taxon>
        <taxon>Thiotrichales</taxon>
        <taxon>Thiotrichaceae</taxon>
        <taxon>Leucothrix</taxon>
    </lineage>
</organism>
<keyword evidence="2" id="KW-1133">Transmembrane helix</keyword>
<name>A0A317CJX8_9GAMM</name>
<reference evidence="3 4" key="1">
    <citation type="submission" date="2018-05" db="EMBL/GenBank/DDBJ databases">
        <title>Leucothrix arctica sp. nov., isolated from Arctic seawater.</title>
        <authorList>
            <person name="Choi A."/>
            <person name="Baek K."/>
        </authorList>
    </citation>
    <scope>NUCLEOTIDE SEQUENCE [LARGE SCALE GENOMIC DNA]</scope>
    <source>
        <strain evidence="3 4">IMCC9719</strain>
    </source>
</reference>
<sequence>MASPTILGMIYGFFTNARTTPVVLIVLLSVISFYTSFDGLVRFSFANPEDASWIGICVLGLVVFCIQLVLVYSLRKMALSRRLLVKGRWLPLYILMMCISVFFSYGFYYKLLRAEGYAQENFTAQLKQVRDGAQNYLLSFEAVERGSKQLRLYSERRAREEENFGGSCGDGSSPGKGPRRTFRNNEAMVFSAIASGIEPLGAKVKADIAELQNIIENYRPNTQDVVSLQSQVNGIINTINLNRNAPVLQESSRVIEQRVGDKRQSIVPTATGNIACPDTTITLNGNAMLNSIEGLPFMEDVQLFNPFDQRNVLNRAMDVIRSIPSLLVAWWNNEDVTALMEQGKDSTNRDDYIPLMLGALVDFVLLIVGLADGYISRRRNWMSKDFEGEYFSAEDAEKLRGITDMKHFASNVQPYLHDSLGQHFFVIPSSPVHGNRMASEMLELFEVLSSERIRPAMLRQVPYSWIPRGVKTEVYSILGDDAEHLTYNVYRMSATQWDELKQALSVAVFTAATVEEEAIEESEEPCTWPY</sequence>
<protein>
    <submittedName>
        <fullName evidence="3">Uncharacterized protein</fullName>
    </submittedName>
</protein>
<gene>
    <name evidence="3" type="ORF">DKT75_01660</name>
</gene>
<proteinExistence type="predicted"/>
<evidence type="ECO:0000256" key="1">
    <source>
        <dbReference type="SAM" id="MobiDB-lite"/>
    </source>
</evidence>
<feature type="transmembrane region" description="Helical" evidence="2">
    <location>
        <begin position="21"/>
        <end position="45"/>
    </location>
</feature>
<accession>A0A317CJX8</accession>
<feature type="transmembrane region" description="Helical" evidence="2">
    <location>
        <begin position="92"/>
        <end position="109"/>
    </location>
</feature>
<feature type="region of interest" description="Disordered" evidence="1">
    <location>
        <begin position="162"/>
        <end position="181"/>
    </location>
</feature>
<evidence type="ECO:0000256" key="2">
    <source>
        <dbReference type="SAM" id="Phobius"/>
    </source>
</evidence>
<comment type="caution">
    <text evidence="3">The sequence shown here is derived from an EMBL/GenBank/DDBJ whole genome shotgun (WGS) entry which is preliminary data.</text>
</comment>
<dbReference type="RefSeq" id="WP_109821701.1">
    <property type="nucleotide sequence ID" value="NZ_QGKL01000009.1"/>
</dbReference>
<dbReference type="OrthoDB" id="5619534at2"/>
<keyword evidence="2" id="KW-0472">Membrane</keyword>
<dbReference type="EMBL" id="QGKL01000009">
    <property type="protein sequence ID" value="PWQ98895.1"/>
    <property type="molecule type" value="Genomic_DNA"/>
</dbReference>
<dbReference type="Proteomes" id="UP000245506">
    <property type="component" value="Unassembled WGS sequence"/>
</dbReference>
<keyword evidence="4" id="KW-1185">Reference proteome</keyword>
<keyword evidence="2" id="KW-0812">Transmembrane</keyword>